<dbReference type="Pfam" id="PF13202">
    <property type="entry name" value="EF-hand_5"/>
    <property type="match status" value="2"/>
</dbReference>
<evidence type="ECO:0000313" key="4">
    <source>
        <dbReference type="EMBL" id="NYZ61205.1"/>
    </source>
</evidence>
<evidence type="ECO:0000256" key="1">
    <source>
        <dbReference type="SAM" id="MobiDB-lite"/>
    </source>
</evidence>
<dbReference type="EMBL" id="JACCJZ010000001">
    <property type="protein sequence ID" value="NYZ61205.1"/>
    <property type="molecule type" value="Genomic_DNA"/>
</dbReference>
<sequence>MRLFRRLILSSLLCAGACAATAAAQVSTSALAGQDEPPALSSQSGRQTGVATYEHDGRQVIIRSYEPRTVSDGRYRVDFAALDADGDGYVSRAEARAHPALDAEFRAIDVNRDSRLSREELAGWLR</sequence>
<protein>
    <recommendedName>
        <fullName evidence="3">EF-hand domain-containing protein</fullName>
    </recommendedName>
</protein>
<proteinExistence type="predicted"/>
<comment type="caution">
    <text evidence="4">The sequence shown here is derived from an EMBL/GenBank/DDBJ whole genome shotgun (WGS) entry which is preliminary data.</text>
</comment>
<evidence type="ECO:0000256" key="2">
    <source>
        <dbReference type="SAM" id="SignalP"/>
    </source>
</evidence>
<accession>A0A7Z0TWX4</accession>
<dbReference type="AlphaFoldDB" id="A0A7Z0TWX4"/>
<keyword evidence="2" id="KW-0732">Signal</keyword>
<dbReference type="SUPFAM" id="SSF47473">
    <property type="entry name" value="EF-hand"/>
    <property type="match status" value="1"/>
</dbReference>
<dbReference type="InterPro" id="IPR002048">
    <property type="entry name" value="EF_hand_dom"/>
</dbReference>
<evidence type="ECO:0000313" key="5">
    <source>
        <dbReference type="Proteomes" id="UP000589896"/>
    </source>
</evidence>
<name>A0A7Z0TWX4_9GAMM</name>
<dbReference type="Proteomes" id="UP000589896">
    <property type="component" value="Unassembled WGS sequence"/>
</dbReference>
<keyword evidence="5" id="KW-1185">Reference proteome</keyword>
<feature type="region of interest" description="Disordered" evidence="1">
    <location>
        <begin position="30"/>
        <end position="49"/>
    </location>
</feature>
<organism evidence="4 5">
    <name type="scientific">Luteimonas deserti</name>
    <dbReference type="NCBI Taxonomy" id="2752306"/>
    <lineage>
        <taxon>Bacteria</taxon>
        <taxon>Pseudomonadati</taxon>
        <taxon>Pseudomonadota</taxon>
        <taxon>Gammaproteobacteria</taxon>
        <taxon>Lysobacterales</taxon>
        <taxon>Lysobacteraceae</taxon>
        <taxon>Luteimonas</taxon>
    </lineage>
</organism>
<dbReference type="GO" id="GO:0005509">
    <property type="term" value="F:calcium ion binding"/>
    <property type="evidence" value="ECO:0007669"/>
    <property type="project" value="InterPro"/>
</dbReference>
<dbReference type="PROSITE" id="PS50222">
    <property type="entry name" value="EF_HAND_2"/>
    <property type="match status" value="1"/>
</dbReference>
<dbReference type="InterPro" id="IPR011992">
    <property type="entry name" value="EF-hand-dom_pair"/>
</dbReference>
<feature type="domain" description="EF-hand" evidence="3">
    <location>
        <begin position="96"/>
        <end position="126"/>
    </location>
</feature>
<feature type="compositionally biased region" description="Polar residues" evidence="1">
    <location>
        <begin position="40"/>
        <end position="49"/>
    </location>
</feature>
<dbReference type="Gene3D" id="1.10.238.10">
    <property type="entry name" value="EF-hand"/>
    <property type="match status" value="1"/>
</dbReference>
<dbReference type="RefSeq" id="WP_180542971.1">
    <property type="nucleotide sequence ID" value="NZ_JACCJZ010000001.1"/>
</dbReference>
<feature type="signal peptide" evidence="2">
    <location>
        <begin position="1"/>
        <end position="22"/>
    </location>
</feature>
<feature type="chain" id="PRO_5031382901" description="EF-hand domain-containing protein" evidence="2">
    <location>
        <begin position="23"/>
        <end position="126"/>
    </location>
</feature>
<evidence type="ECO:0000259" key="3">
    <source>
        <dbReference type="PROSITE" id="PS50222"/>
    </source>
</evidence>
<reference evidence="4 5" key="1">
    <citation type="submission" date="2020-07" db="EMBL/GenBank/DDBJ databases">
        <title>isolation of Luteimonas sp. SJ-16.</title>
        <authorList>
            <person name="Huang X.-X."/>
            <person name="Xu L."/>
            <person name="Sun J.-Q."/>
        </authorList>
    </citation>
    <scope>NUCLEOTIDE SEQUENCE [LARGE SCALE GENOMIC DNA]</scope>
    <source>
        <strain evidence="4 5">SJ-16</strain>
    </source>
</reference>
<gene>
    <name evidence="4" type="ORF">H0E82_00305</name>
</gene>